<sequence>MSHLQSSGRGGAGNIVDSSKAPQLQPSDLQTPTLKTSRVTTGRGGTGNFAAGLDAEEKRRRQDVEPYV</sequence>
<dbReference type="InterPro" id="IPR053203">
    <property type="entry name" value="Cisplatin_resist-associated"/>
</dbReference>
<dbReference type="HOGENOM" id="CLU_172000_0_0_1"/>
<dbReference type="EMBL" id="CP003013">
    <property type="protein sequence ID" value="AEO70401.1"/>
    <property type="molecule type" value="Genomic_DNA"/>
</dbReference>
<accession>G2RFB8</accession>
<dbReference type="AlphaFoldDB" id="G2RFB8"/>
<evidence type="ECO:0000256" key="1">
    <source>
        <dbReference type="SAM" id="MobiDB-lite"/>
    </source>
</evidence>
<feature type="region of interest" description="Disordered" evidence="1">
    <location>
        <begin position="1"/>
        <end position="68"/>
    </location>
</feature>
<dbReference type="InterPro" id="IPR022024">
    <property type="entry name" value="DUF3602"/>
</dbReference>
<proteinExistence type="predicted"/>
<reference evidence="2 3" key="1">
    <citation type="journal article" date="2011" name="Nat. Biotechnol.">
        <title>Comparative genomic analysis of the thermophilic biomass-degrading fungi Myceliophthora thermophila and Thielavia terrestris.</title>
        <authorList>
            <person name="Berka R.M."/>
            <person name="Grigoriev I.V."/>
            <person name="Otillar R."/>
            <person name="Salamov A."/>
            <person name="Grimwood J."/>
            <person name="Reid I."/>
            <person name="Ishmael N."/>
            <person name="John T."/>
            <person name="Darmond C."/>
            <person name="Moisan M.-C."/>
            <person name="Henrissat B."/>
            <person name="Coutinho P.M."/>
            <person name="Lombard V."/>
            <person name="Natvig D.O."/>
            <person name="Lindquist E."/>
            <person name="Schmutz J."/>
            <person name="Lucas S."/>
            <person name="Harris P."/>
            <person name="Powlowski J."/>
            <person name="Bellemare A."/>
            <person name="Taylor D."/>
            <person name="Butler G."/>
            <person name="de Vries R.P."/>
            <person name="Allijn I.E."/>
            <person name="van den Brink J."/>
            <person name="Ushinsky S."/>
            <person name="Storms R."/>
            <person name="Powell A.J."/>
            <person name="Paulsen I.T."/>
            <person name="Elbourne L.D.H."/>
            <person name="Baker S.E."/>
            <person name="Magnuson J."/>
            <person name="LaBoissiere S."/>
            <person name="Clutterbuck A.J."/>
            <person name="Martinez D."/>
            <person name="Wogulis M."/>
            <person name="de Leon A.L."/>
            <person name="Rey M.W."/>
            <person name="Tsang A."/>
        </authorList>
    </citation>
    <scope>NUCLEOTIDE SEQUENCE [LARGE SCALE GENOMIC DNA]</scope>
    <source>
        <strain evidence="3">ATCC 38088 / NRRL 8126</strain>
    </source>
</reference>
<protein>
    <submittedName>
        <fullName evidence="2">Uncharacterized protein</fullName>
    </submittedName>
</protein>
<dbReference type="KEGG" id="ttt:THITE_2121811"/>
<keyword evidence="3" id="KW-1185">Reference proteome</keyword>
<feature type="compositionally biased region" description="Basic and acidic residues" evidence="1">
    <location>
        <begin position="55"/>
        <end position="68"/>
    </location>
</feature>
<dbReference type="Proteomes" id="UP000008181">
    <property type="component" value="Chromosome 5"/>
</dbReference>
<dbReference type="Pfam" id="PF12223">
    <property type="entry name" value="DUF3602"/>
    <property type="match status" value="1"/>
</dbReference>
<dbReference type="GeneID" id="11522551"/>
<organism evidence="2 3">
    <name type="scientific">Thermothielavioides terrestris (strain ATCC 38088 / NRRL 8126)</name>
    <name type="common">Thielavia terrestris</name>
    <dbReference type="NCBI Taxonomy" id="578455"/>
    <lineage>
        <taxon>Eukaryota</taxon>
        <taxon>Fungi</taxon>
        <taxon>Dikarya</taxon>
        <taxon>Ascomycota</taxon>
        <taxon>Pezizomycotina</taxon>
        <taxon>Sordariomycetes</taxon>
        <taxon>Sordariomycetidae</taxon>
        <taxon>Sordariales</taxon>
        <taxon>Chaetomiaceae</taxon>
        <taxon>Thermothielavioides</taxon>
        <taxon>Thermothielavioides terrestris</taxon>
    </lineage>
</organism>
<dbReference type="eggNOG" id="ENOG502S3S2">
    <property type="taxonomic scope" value="Eukaryota"/>
</dbReference>
<name>G2RFB8_THETT</name>
<gene>
    <name evidence="2" type="ORF">THITE_2121811</name>
</gene>
<dbReference type="PANTHER" id="PTHR34693">
    <property type="entry name" value="PROTEIN PAR32"/>
    <property type="match status" value="1"/>
</dbReference>
<dbReference type="OrthoDB" id="3063476at2759"/>
<dbReference type="PANTHER" id="PTHR34693:SF1">
    <property type="entry name" value="PROTEIN PAR32"/>
    <property type="match status" value="1"/>
</dbReference>
<dbReference type="RefSeq" id="XP_003656737.1">
    <property type="nucleotide sequence ID" value="XM_003656689.1"/>
</dbReference>
<evidence type="ECO:0000313" key="3">
    <source>
        <dbReference type="Proteomes" id="UP000008181"/>
    </source>
</evidence>
<evidence type="ECO:0000313" key="2">
    <source>
        <dbReference type="EMBL" id="AEO70401.1"/>
    </source>
</evidence>
<feature type="compositionally biased region" description="Polar residues" evidence="1">
    <location>
        <begin position="16"/>
        <end position="35"/>
    </location>
</feature>